<feature type="compositionally biased region" description="Pro residues" evidence="1">
    <location>
        <begin position="456"/>
        <end position="468"/>
    </location>
</feature>
<dbReference type="OrthoDB" id="6045564at2759"/>
<dbReference type="STRING" id="283909.R7U2G1"/>
<evidence type="ECO:0000313" key="7">
    <source>
        <dbReference type="Proteomes" id="UP000014760"/>
    </source>
</evidence>
<dbReference type="SUPFAM" id="SSF49854">
    <property type="entry name" value="Spermadhesin, CUB domain"/>
    <property type="match status" value="1"/>
</dbReference>
<evidence type="ECO:0000259" key="4">
    <source>
        <dbReference type="PROSITE" id="PS50228"/>
    </source>
</evidence>
<dbReference type="PROSITE" id="PS50228">
    <property type="entry name" value="SUEL_LECTIN"/>
    <property type="match status" value="1"/>
</dbReference>
<feature type="region of interest" description="Disordered" evidence="1">
    <location>
        <begin position="433"/>
        <end position="479"/>
    </location>
</feature>
<dbReference type="InterPro" id="IPR043159">
    <property type="entry name" value="Lectin_gal-bd_sf"/>
</dbReference>
<dbReference type="AlphaFoldDB" id="R7U2G1"/>
<feature type="chain" id="PRO_5008787599" description="SUEL-type lectin domain-containing protein" evidence="3">
    <location>
        <begin position="23"/>
        <end position="502"/>
    </location>
</feature>
<feature type="compositionally biased region" description="Pro residues" evidence="1">
    <location>
        <begin position="380"/>
        <end position="389"/>
    </location>
</feature>
<reference evidence="7" key="1">
    <citation type="submission" date="2012-12" db="EMBL/GenBank/DDBJ databases">
        <authorList>
            <person name="Hellsten U."/>
            <person name="Grimwood J."/>
            <person name="Chapman J.A."/>
            <person name="Shapiro H."/>
            <person name="Aerts A."/>
            <person name="Otillar R.P."/>
            <person name="Terry A.Y."/>
            <person name="Boore J.L."/>
            <person name="Simakov O."/>
            <person name="Marletaz F."/>
            <person name="Cho S.-J."/>
            <person name="Edsinger-Gonzales E."/>
            <person name="Havlak P."/>
            <person name="Kuo D.-H."/>
            <person name="Larsson T."/>
            <person name="Lv J."/>
            <person name="Arendt D."/>
            <person name="Savage R."/>
            <person name="Osoegawa K."/>
            <person name="de Jong P."/>
            <person name="Lindberg D.R."/>
            <person name="Seaver E.C."/>
            <person name="Weisblat D.A."/>
            <person name="Putnam N.H."/>
            <person name="Grigoriev I.V."/>
            <person name="Rokhsar D.S."/>
        </authorList>
    </citation>
    <scope>NUCLEOTIDE SEQUENCE</scope>
    <source>
        <strain evidence="7">I ESC-2004</strain>
    </source>
</reference>
<dbReference type="Proteomes" id="UP000014760">
    <property type="component" value="Unassembled WGS sequence"/>
</dbReference>
<dbReference type="Gene3D" id="2.60.120.290">
    <property type="entry name" value="Spermadhesin, CUB domain"/>
    <property type="match status" value="1"/>
</dbReference>
<dbReference type="Pfam" id="PF02140">
    <property type="entry name" value="SUEL_Lectin"/>
    <property type="match status" value="1"/>
</dbReference>
<gene>
    <name evidence="5" type="ORF">CAPTEDRAFT_217222</name>
</gene>
<dbReference type="EMBL" id="AMQN01010745">
    <property type="status" value="NOT_ANNOTATED_CDS"/>
    <property type="molecule type" value="Genomic_DNA"/>
</dbReference>
<protein>
    <recommendedName>
        <fullName evidence="4">SUEL-type lectin domain-containing protein</fullName>
    </recommendedName>
</protein>
<dbReference type="CDD" id="cd22823">
    <property type="entry name" value="Gal_Rha_Lectin"/>
    <property type="match status" value="1"/>
</dbReference>
<keyword evidence="7" id="KW-1185">Reference proteome</keyword>
<feature type="transmembrane region" description="Helical" evidence="2">
    <location>
        <begin position="332"/>
        <end position="354"/>
    </location>
</feature>
<feature type="compositionally biased region" description="Pro residues" evidence="1">
    <location>
        <begin position="435"/>
        <end position="445"/>
    </location>
</feature>
<organism evidence="5">
    <name type="scientific">Capitella teleta</name>
    <name type="common">Polychaete worm</name>
    <dbReference type="NCBI Taxonomy" id="283909"/>
    <lineage>
        <taxon>Eukaryota</taxon>
        <taxon>Metazoa</taxon>
        <taxon>Spiralia</taxon>
        <taxon>Lophotrochozoa</taxon>
        <taxon>Annelida</taxon>
        <taxon>Polychaeta</taxon>
        <taxon>Sedentaria</taxon>
        <taxon>Scolecida</taxon>
        <taxon>Capitellidae</taxon>
        <taxon>Capitella</taxon>
    </lineage>
</organism>
<feature type="region of interest" description="Disordered" evidence="1">
    <location>
        <begin position="364"/>
        <end position="410"/>
    </location>
</feature>
<dbReference type="HOGENOM" id="CLU_029488_4_0_1"/>
<evidence type="ECO:0000256" key="1">
    <source>
        <dbReference type="SAM" id="MobiDB-lite"/>
    </source>
</evidence>
<evidence type="ECO:0000256" key="3">
    <source>
        <dbReference type="SAM" id="SignalP"/>
    </source>
</evidence>
<keyword evidence="2" id="KW-0472">Membrane</keyword>
<proteinExistence type="predicted"/>
<evidence type="ECO:0000256" key="2">
    <source>
        <dbReference type="SAM" id="Phobius"/>
    </source>
</evidence>
<keyword evidence="2" id="KW-1133">Transmembrane helix</keyword>
<evidence type="ECO:0000313" key="6">
    <source>
        <dbReference type="EnsemblMetazoa" id="CapteP217222"/>
    </source>
</evidence>
<sequence>MASNSFVLGIAVVWWIAVRVESSMSRVDKDGSTRVEACEMEYFEVECAHDEVVVLQSAFYGRMAYGRCIDRDYGYLGCGADVLEAADRLCSGRRSCRISVPNSAFKKHKQCPKDLKPYFEASYKCIKVITASQSSCREHNYVTPLPTSGFLAKYTSLDTGQGSAHCPWIIQGKPGQTINITLWDFAVSSPMQTNSISDDREICEVYASVREKDKSRPTTVCSTSERVTHAYSSVSHAVEVRMLGSQPKDEAEYFFLRYEILGCPDFVPTDNSWVKRENNVTTVGCSSTEKRWKLVCVANEWLGELGNCTDDYTPTFGEVVWGNWFLSFEVSLVIVITIAIGIGIVILALGLICMRNIRSQRRRKNYDKPANLVQPHTSSPRPPPLPGNPPTSHRHCNGVMNPLSPRPTLPPPASFLMEHDLITATENEYAYIAEMPPPPSPSPPHTPKKIEAADVAPPPPPPPPPPPHGSTMAGEAKLKDIEWPELPEFVFENPTLLDNGIF</sequence>
<dbReference type="Gene3D" id="2.60.120.740">
    <property type="match status" value="1"/>
</dbReference>
<dbReference type="InterPro" id="IPR035914">
    <property type="entry name" value="Sperma_CUB_dom_sf"/>
</dbReference>
<keyword evidence="3" id="KW-0732">Signal</keyword>
<dbReference type="PANTHER" id="PTHR46780">
    <property type="entry name" value="PROTEIN EVA-1"/>
    <property type="match status" value="1"/>
</dbReference>
<keyword evidence="2" id="KW-0812">Transmembrane</keyword>
<dbReference type="GO" id="GO:0030246">
    <property type="term" value="F:carbohydrate binding"/>
    <property type="evidence" value="ECO:0007669"/>
    <property type="project" value="InterPro"/>
</dbReference>
<dbReference type="EnsemblMetazoa" id="CapteT217222">
    <property type="protein sequence ID" value="CapteP217222"/>
    <property type="gene ID" value="CapteG217222"/>
</dbReference>
<dbReference type="EMBL" id="AMQN01010746">
    <property type="status" value="NOT_ANNOTATED_CDS"/>
    <property type="molecule type" value="Genomic_DNA"/>
</dbReference>
<name>R7U2G1_CAPTE</name>
<feature type="domain" description="SUEL-type lectin" evidence="4">
    <location>
        <begin position="37"/>
        <end position="126"/>
    </location>
</feature>
<accession>R7U2G1</accession>
<dbReference type="EMBL" id="KB308469">
    <property type="protein sequence ID" value="ELT97826.1"/>
    <property type="molecule type" value="Genomic_DNA"/>
</dbReference>
<feature type="signal peptide" evidence="3">
    <location>
        <begin position="1"/>
        <end position="22"/>
    </location>
</feature>
<reference evidence="6" key="3">
    <citation type="submission" date="2015-06" db="UniProtKB">
        <authorList>
            <consortium name="EnsemblMetazoa"/>
        </authorList>
    </citation>
    <scope>IDENTIFICATION</scope>
</reference>
<reference evidence="5 7" key="2">
    <citation type="journal article" date="2013" name="Nature">
        <title>Insights into bilaterian evolution from three spiralian genomes.</title>
        <authorList>
            <person name="Simakov O."/>
            <person name="Marletaz F."/>
            <person name="Cho S.J."/>
            <person name="Edsinger-Gonzales E."/>
            <person name="Havlak P."/>
            <person name="Hellsten U."/>
            <person name="Kuo D.H."/>
            <person name="Larsson T."/>
            <person name="Lv J."/>
            <person name="Arendt D."/>
            <person name="Savage R."/>
            <person name="Osoegawa K."/>
            <person name="de Jong P."/>
            <person name="Grimwood J."/>
            <person name="Chapman J.A."/>
            <person name="Shapiro H."/>
            <person name="Aerts A."/>
            <person name="Otillar R.P."/>
            <person name="Terry A.Y."/>
            <person name="Boore J.L."/>
            <person name="Grigoriev I.V."/>
            <person name="Lindberg D.R."/>
            <person name="Seaver E.C."/>
            <person name="Weisblat D.A."/>
            <person name="Putnam N.H."/>
            <person name="Rokhsar D.S."/>
        </authorList>
    </citation>
    <scope>NUCLEOTIDE SEQUENCE</scope>
    <source>
        <strain evidence="5 7">I ESC-2004</strain>
    </source>
</reference>
<evidence type="ECO:0000313" key="5">
    <source>
        <dbReference type="EMBL" id="ELT97826.1"/>
    </source>
</evidence>
<dbReference type="InterPro" id="IPR000922">
    <property type="entry name" value="Lectin_gal-bd_dom"/>
</dbReference>